<dbReference type="EMBL" id="NDYE01000001">
    <property type="protein sequence ID" value="OXZ35037.1"/>
    <property type="molecule type" value="Genomic_DNA"/>
</dbReference>
<name>A0A233VRP8_FINMA</name>
<sequence length="236" mass="27012">MKRFFSVILLLTFLFMGNTSFAYDESRLPTREDYNKLVEEGVLGESVTYEQFYELQKESLELEEQLGDDWEKITITRANASSYRILGGDIFVTNGRISSGLIGHAGIAINSQEILSTQKGETPKTKSLQYWIKNYVSASDKVWLNVYRYKYSTDALKAARWAEKTYKGKSARYRIDGDFSTTSYTYCSKIVWQAYRYGIPKTDIGYPPNTAGFYAPISPLKLSHYINPTSLAKAYR</sequence>
<protein>
    <recommendedName>
        <fullName evidence="4">Permuted papain-like amidase YaeF/Yiix C92 family enzyme</fullName>
    </recommendedName>
</protein>
<comment type="caution">
    <text evidence="2">The sequence shown here is derived from an EMBL/GenBank/DDBJ whole genome shotgun (WGS) entry which is preliminary data.</text>
</comment>
<keyword evidence="1" id="KW-0732">Signal</keyword>
<feature type="chain" id="PRO_5012579232" description="Permuted papain-like amidase YaeF/Yiix C92 family enzyme" evidence="1">
    <location>
        <begin position="23"/>
        <end position="236"/>
    </location>
</feature>
<dbReference type="Gene3D" id="3.90.1720.10">
    <property type="entry name" value="endopeptidase domain like (from Nostoc punctiforme)"/>
    <property type="match status" value="1"/>
</dbReference>
<dbReference type="Proteomes" id="UP000215546">
    <property type="component" value="Unassembled WGS sequence"/>
</dbReference>
<evidence type="ECO:0000256" key="1">
    <source>
        <dbReference type="SAM" id="SignalP"/>
    </source>
</evidence>
<evidence type="ECO:0000313" key="3">
    <source>
        <dbReference type="Proteomes" id="UP000215546"/>
    </source>
</evidence>
<evidence type="ECO:0000313" key="2">
    <source>
        <dbReference type="EMBL" id="OXZ35037.1"/>
    </source>
</evidence>
<gene>
    <name evidence="2" type="ORF">B9N55_00045</name>
</gene>
<dbReference type="InterPro" id="IPR038765">
    <property type="entry name" value="Papain-like_cys_pep_sf"/>
</dbReference>
<accession>A0A233VRP8</accession>
<dbReference type="SUPFAM" id="SSF54001">
    <property type="entry name" value="Cysteine proteinases"/>
    <property type="match status" value="1"/>
</dbReference>
<dbReference type="RefSeq" id="WP_094207821.1">
    <property type="nucleotide sequence ID" value="NZ_NDYE01000001.1"/>
</dbReference>
<organism evidence="2 3">
    <name type="scientific">Finegoldia magna</name>
    <name type="common">Peptostreptococcus magnus</name>
    <dbReference type="NCBI Taxonomy" id="1260"/>
    <lineage>
        <taxon>Bacteria</taxon>
        <taxon>Bacillati</taxon>
        <taxon>Bacillota</taxon>
        <taxon>Tissierellia</taxon>
        <taxon>Tissierellales</taxon>
        <taxon>Peptoniphilaceae</taxon>
        <taxon>Finegoldia</taxon>
    </lineage>
</organism>
<proteinExistence type="predicted"/>
<feature type="signal peptide" evidence="1">
    <location>
        <begin position="1"/>
        <end position="22"/>
    </location>
</feature>
<reference evidence="3" key="1">
    <citation type="submission" date="2017-04" db="EMBL/GenBank/DDBJ databases">
        <title>Finegoldia magna isolated from orthopedic joint implant-associated infections.</title>
        <authorList>
            <person name="Bjorklund S."/>
            <person name="Bruggemann H."/>
            <person name="Jensen A."/>
            <person name="Hellmark B."/>
            <person name="Soderquist B."/>
        </authorList>
    </citation>
    <scope>NUCLEOTIDE SEQUENCE [LARGE SCALE GENOMIC DNA]</scope>
    <source>
        <strain evidence="3">12T273</strain>
    </source>
</reference>
<dbReference type="AlphaFoldDB" id="A0A233VRP8"/>
<evidence type="ECO:0008006" key="4">
    <source>
        <dbReference type="Google" id="ProtNLM"/>
    </source>
</evidence>